<dbReference type="InterPro" id="IPR036770">
    <property type="entry name" value="Ankyrin_rpt-contain_sf"/>
</dbReference>
<dbReference type="EMBL" id="KE561096">
    <property type="protein sequence ID" value="EPZ32909.1"/>
    <property type="molecule type" value="Genomic_DNA"/>
</dbReference>
<feature type="chain" id="PRO_5001705815" evidence="2">
    <location>
        <begin position="19"/>
        <end position="904"/>
    </location>
</feature>
<reference evidence="3 4" key="1">
    <citation type="journal article" date="2013" name="Curr. Biol.">
        <title>Shared signatures of parasitism and phylogenomics unite Cryptomycota and microsporidia.</title>
        <authorList>
            <person name="James T.Y."/>
            <person name="Pelin A."/>
            <person name="Bonen L."/>
            <person name="Ahrendt S."/>
            <person name="Sain D."/>
            <person name="Corradi N."/>
            <person name="Stajich J.E."/>
        </authorList>
    </citation>
    <scope>NUCLEOTIDE SEQUENCE [LARGE SCALE GENOMIC DNA]</scope>
    <source>
        <strain evidence="3 4">CSF55</strain>
    </source>
</reference>
<dbReference type="AlphaFoldDB" id="A0A075AWH0"/>
<evidence type="ECO:0000256" key="2">
    <source>
        <dbReference type="SAM" id="SignalP"/>
    </source>
</evidence>
<dbReference type="SUPFAM" id="SSF48403">
    <property type="entry name" value="Ankyrin repeat"/>
    <property type="match status" value="1"/>
</dbReference>
<feature type="region of interest" description="Disordered" evidence="1">
    <location>
        <begin position="546"/>
        <end position="589"/>
    </location>
</feature>
<dbReference type="Proteomes" id="UP000030755">
    <property type="component" value="Unassembled WGS sequence"/>
</dbReference>
<proteinExistence type="predicted"/>
<organism evidence="3 4">
    <name type="scientific">Rozella allomycis (strain CSF55)</name>
    <dbReference type="NCBI Taxonomy" id="988480"/>
    <lineage>
        <taxon>Eukaryota</taxon>
        <taxon>Fungi</taxon>
        <taxon>Fungi incertae sedis</taxon>
        <taxon>Cryptomycota</taxon>
        <taxon>Cryptomycota incertae sedis</taxon>
        <taxon>Rozella</taxon>
    </lineage>
</organism>
<evidence type="ECO:0000256" key="1">
    <source>
        <dbReference type="SAM" id="MobiDB-lite"/>
    </source>
</evidence>
<keyword evidence="4" id="KW-1185">Reference proteome</keyword>
<evidence type="ECO:0000313" key="3">
    <source>
        <dbReference type="EMBL" id="EPZ32909.1"/>
    </source>
</evidence>
<protein>
    <submittedName>
        <fullName evidence="3">Uncharacterized protein</fullName>
    </submittedName>
</protein>
<name>A0A075AWH0_ROZAC</name>
<feature type="compositionally biased region" description="Low complexity" evidence="1">
    <location>
        <begin position="612"/>
        <end position="626"/>
    </location>
</feature>
<gene>
    <name evidence="3" type="ORF">O9G_002827</name>
</gene>
<keyword evidence="2" id="KW-0732">Signal</keyword>
<evidence type="ECO:0000313" key="4">
    <source>
        <dbReference type="Proteomes" id="UP000030755"/>
    </source>
</evidence>
<dbReference type="HOGENOM" id="CLU_320827_0_0_1"/>
<feature type="region of interest" description="Disordered" evidence="1">
    <location>
        <begin position="607"/>
        <end position="635"/>
    </location>
</feature>
<feature type="compositionally biased region" description="Basic residues" evidence="1">
    <location>
        <begin position="553"/>
        <end position="564"/>
    </location>
</feature>
<sequence>MKFTRIKVAFLIFVCIQCHPFIPQLLHPTCYESLSPFSALLYREIESASQKNPIDVHRFARISLKPTQNEIVPDILAILIMKDNTDPFLEKVFKFGYDWVFSTSTGGFSYITFTCTHKVCNYKRFKFIVDSIKMEDRWVLLSSGPAFDNIIDYSFIGERFHFIAYLLRKNVISLRQVYYYGLLDSNILKRNHFFPKLTKFILGIPKYANEWKELELQTNFYMRDLFPSDGIKLDFNDNTILQKIDNLKKGFKQFNKENISEMFQMGISEGISRKNTAHYLIFILFDDEENAFDLYSIVKSLYEFEAKDLIFTYIPEGQNQTIVCSLSGLVSKMDHENKYKLLDLIFTDFPDMLMYYDDDGNTMLSSAIFSNDFEFLKIIFKHLKPEYYEFARIFNRFQVSLIEYSIIYCSTDIVKTLINSGLFPLNYRVKQGYTVADLLLIYNIENIIYSVDRNELKSALQMKRPYLHSPLILVACNSLSLNDRLFKYVYELIPESILQENVFGETVLDFVSSYDILRVSKPQIESLIEDYKKQLVNEILKEFENESESLSPKQKRKKKKKRANKATNSESPLPGEPLDDKLHSNSEPIEDIHSNGQIEQEIVMKKDTAQPSSSLSTSSSTSSKSALKQKKPKKVLPLKSRMITADTIKVWTSPESEKLNDVGEWLPFDEVNGIDASDYSLTDWSNASDDEENDRVKALNIPLIDDHSINKKVTVQRHKRSYSDPIKSETTNNVDSEKGLTGAYIEMMKNRDYHVLSYTFLHHLNDNQNYTNSLFQFLTSLSAATFYSDIKFVIETAVTGLTTKLNKQNVQFVFNQVFPELIKIEHPHCIEIDCIALAFNNIKAIVFLNDFGIQPRIIINSAVDNLFNSLDSELRDDLLFEIMSRYNTYLRPENTGKINQLINK</sequence>
<feature type="signal peptide" evidence="2">
    <location>
        <begin position="1"/>
        <end position="18"/>
    </location>
</feature>
<accession>A0A075AWH0</accession>